<gene>
    <name evidence="2" type="ORF">LSALG_LOCUS30380</name>
</gene>
<organism evidence="2 3">
    <name type="scientific">Lactuca saligna</name>
    <name type="common">Willowleaf lettuce</name>
    <dbReference type="NCBI Taxonomy" id="75948"/>
    <lineage>
        <taxon>Eukaryota</taxon>
        <taxon>Viridiplantae</taxon>
        <taxon>Streptophyta</taxon>
        <taxon>Embryophyta</taxon>
        <taxon>Tracheophyta</taxon>
        <taxon>Spermatophyta</taxon>
        <taxon>Magnoliopsida</taxon>
        <taxon>eudicotyledons</taxon>
        <taxon>Gunneridae</taxon>
        <taxon>Pentapetalae</taxon>
        <taxon>asterids</taxon>
        <taxon>campanulids</taxon>
        <taxon>Asterales</taxon>
        <taxon>Asteraceae</taxon>
        <taxon>Cichorioideae</taxon>
        <taxon>Cichorieae</taxon>
        <taxon>Lactucinae</taxon>
        <taxon>Lactuca</taxon>
    </lineage>
</organism>
<dbReference type="Proteomes" id="UP001177003">
    <property type="component" value="Chromosome 6"/>
</dbReference>
<feature type="compositionally biased region" description="Polar residues" evidence="1">
    <location>
        <begin position="159"/>
        <end position="174"/>
    </location>
</feature>
<accession>A0AA35ZFK6</accession>
<evidence type="ECO:0000256" key="1">
    <source>
        <dbReference type="SAM" id="MobiDB-lite"/>
    </source>
</evidence>
<feature type="region of interest" description="Disordered" evidence="1">
    <location>
        <begin position="158"/>
        <end position="181"/>
    </location>
</feature>
<evidence type="ECO:0000313" key="3">
    <source>
        <dbReference type="Proteomes" id="UP001177003"/>
    </source>
</evidence>
<dbReference type="AlphaFoldDB" id="A0AA35ZFK6"/>
<evidence type="ECO:0000313" key="2">
    <source>
        <dbReference type="EMBL" id="CAI9291229.1"/>
    </source>
</evidence>
<name>A0AA35ZFK6_LACSI</name>
<sequence length="239" mass="26629">MCQLPYVSSFAKASSLIHPVMKVAHRIIASLVIPREERSIISALELKILYDMAQSDDNLIPHYGSFLCNKLSCLSTSWSGKISCGDIVSLFAKSAPFRAPYPGIHQSLPGETYLITGIIESMRMFRVEDWNHNWTVGQNHDPRLLITPENRVSFPSGDPTISPTGKSHCISSPNAFPKRKKRKMERVPRVAGRTHKILLTGVVPTHPIRLDTYPITSNIWINSNQSIPASTLTIKISQA</sequence>
<dbReference type="EMBL" id="OX465082">
    <property type="protein sequence ID" value="CAI9291229.1"/>
    <property type="molecule type" value="Genomic_DNA"/>
</dbReference>
<proteinExistence type="predicted"/>
<protein>
    <submittedName>
        <fullName evidence="2">Uncharacterized protein</fullName>
    </submittedName>
</protein>
<keyword evidence="3" id="KW-1185">Reference proteome</keyword>
<reference evidence="2" key="1">
    <citation type="submission" date="2023-04" db="EMBL/GenBank/DDBJ databases">
        <authorList>
            <person name="Vijverberg K."/>
            <person name="Xiong W."/>
            <person name="Schranz E."/>
        </authorList>
    </citation>
    <scope>NUCLEOTIDE SEQUENCE</scope>
</reference>